<dbReference type="EMBL" id="PUHQ01000141">
    <property type="protein sequence ID" value="KAG0654704.1"/>
    <property type="molecule type" value="Genomic_DNA"/>
</dbReference>
<dbReference type="AlphaFoldDB" id="A0A9P6VUR1"/>
<reference evidence="4 5" key="1">
    <citation type="submission" date="2020-11" db="EMBL/GenBank/DDBJ databases">
        <title>Kefir isolates.</title>
        <authorList>
            <person name="Marcisauskas S."/>
            <person name="Kim Y."/>
            <person name="Blasche S."/>
        </authorList>
    </citation>
    <scope>NUCLEOTIDE SEQUENCE [LARGE SCALE GENOMIC DNA]</scope>
    <source>
        <strain evidence="4 5">KR</strain>
    </source>
</reference>
<keyword evidence="2" id="KW-0732">Signal</keyword>
<proteinExistence type="predicted"/>
<keyword evidence="5" id="KW-1185">Reference proteome</keyword>
<feature type="region of interest" description="Disordered" evidence="1">
    <location>
        <begin position="181"/>
        <end position="274"/>
    </location>
</feature>
<dbReference type="InterPro" id="IPR048958">
    <property type="entry name" value="Polysacc_lyase_14"/>
</dbReference>
<evidence type="ECO:0000313" key="4">
    <source>
        <dbReference type="EMBL" id="KAG0654704.1"/>
    </source>
</evidence>
<sequence length="635" mass="67632">MSFKTCTSALVLALSLVESVTALPTTSTPSNIKNAQDTALWSAFAETEDAFWVPAGPAYRVPDVPFYSNYTGGAFTGGREPTPSISLVMPTFSTATTDSPTTSSTKRKRSRVRLSDDDDDDERHPEAEKRAICSTPPRAPTTKLLTLLQAQAGQGILPPWRLYQLEKLESAYALAASAACASTSTSSSSTTAATTTTTSAPTSPSATTTSRVPVSTTASSPRPVTTTTRPQTTTTTATTTTTTTTTTSRSTTTSSKPSTTSTKPTTTPSPKPTGITSWKQKTWFYSLASFLENVVDKQNWSWGDDNVAVVGKGVPAHEWTGGVAKDTDSALQVAYPKGSRNPSATPVGGMGFYSSKLDISTAHNVSFSYSVFFPTDFDFVKGGKLPGLYGGAKACSGGSAAQSCWSARLMFRTGGMGELYLYAPREKQVDALCTIGPLSYCNSVYGMSIGRGSWTFKRGEWSNIRQDIWLNTPGKPDGGFNIWVNNKLVLHSNSVYYRNTAAGLISNGTGTRPENLPLIDYDALPDNVTIPNGGFRTNPLGSVGTSSSSTTPAVKAVTLPATAPPSSTLEIAPAPVGPSRRRARRVLDSLFKRKTLTVPGFNGAMVQTFFGGSTASWNSPKLQYSYFRGLRFQIN</sequence>
<feature type="signal peptide" evidence="2">
    <location>
        <begin position="1"/>
        <end position="22"/>
    </location>
</feature>
<feature type="compositionally biased region" description="Low complexity" evidence="1">
    <location>
        <begin position="181"/>
        <end position="268"/>
    </location>
</feature>
<evidence type="ECO:0000259" key="3">
    <source>
        <dbReference type="Pfam" id="PF21294"/>
    </source>
</evidence>
<dbReference type="PANTHER" id="PTHR40124">
    <property type="match status" value="1"/>
</dbReference>
<dbReference type="Gene3D" id="2.60.120.200">
    <property type="match status" value="1"/>
</dbReference>
<dbReference type="Pfam" id="PF21294">
    <property type="entry name" value="Polysacc_lyase_14"/>
    <property type="match status" value="2"/>
</dbReference>
<feature type="domain" description="Polysaccharide lyase 14" evidence="3">
    <location>
        <begin position="599"/>
        <end position="629"/>
    </location>
</feature>
<comment type="caution">
    <text evidence="4">The sequence shown here is derived from an EMBL/GenBank/DDBJ whole genome shotgun (WGS) entry which is preliminary data.</text>
</comment>
<dbReference type="Proteomes" id="UP000777482">
    <property type="component" value="Unassembled WGS sequence"/>
</dbReference>
<protein>
    <recommendedName>
        <fullName evidence="3">Polysaccharide lyase 14 domain-containing protein</fullName>
    </recommendedName>
</protein>
<organism evidence="4 5">
    <name type="scientific">Rhodotorula mucilaginosa</name>
    <name type="common">Yeast</name>
    <name type="synonym">Rhodotorula rubra</name>
    <dbReference type="NCBI Taxonomy" id="5537"/>
    <lineage>
        <taxon>Eukaryota</taxon>
        <taxon>Fungi</taxon>
        <taxon>Dikarya</taxon>
        <taxon>Basidiomycota</taxon>
        <taxon>Pucciniomycotina</taxon>
        <taxon>Microbotryomycetes</taxon>
        <taxon>Sporidiobolales</taxon>
        <taxon>Sporidiobolaceae</taxon>
        <taxon>Rhodotorula</taxon>
    </lineage>
</organism>
<feature type="chain" id="PRO_5040270290" description="Polysaccharide lyase 14 domain-containing protein" evidence="2">
    <location>
        <begin position="23"/>
        <end position="635"/>
    </location>
</feature>
<evidence type="ECO:0000256" key="2">
    <source>
        <dbReference type="SAM" id="SignalP"/>
    </source>
</evidence>
<name>A0A9P6VUR1_RHOMI</name>
<dbReference type="OrthoDB" id="10069995at2759"/>
<feature type="compositionally biased region" description="Low complexity" evidence="1">
    <location>
        <begin position="92"/>
        <end position="104"/>
    </location>
</feature>
<evidence type="ECO:0000256" key="1">
    <source>
        <dbReference type="SAM" id="MobiDB-lite"/>
    </source>
</evidence>
<accession>A0A9P6VUR1</accession>
<evidence type="ECO:0000313" key="5">
    <source>
        <dbReference type="Proteomes" id="UP000777482"/>
    </source>
</evidence>
<gene>
    <name evidence="4" type="ORF">C6P46_001539</name>
</gene>
<feature type="region of interest" description="Disordered" evidence="1">
    <location>
        <begin position="92"/>
        <end position="138"/>
    </location>
</feature>
<feature type="domain" description="Polysaccharide lyase 14" evidence="3">
    <location>
        <begin position="325"/>
        <end position="503"/>
    </location>
</feature>
<dbReference type="PANTHER" id="PTHR40124:SF1">
    <property type="entry name" value="DISAGGREGATASE RELATED REPEAT PROTEIN"/>
    <property type="match status" value="1"/>
</dbReference>
<feature type="compositionally biased region" description="Basic and acidic residues" evidence="1">
    <location>
        <begin position="122"/>
        <end position="131"/>
    </location>
</feature>